<accession>A0A0P1M3E3</accession>
<dbReference type="Proteomes" id="UP000182011">
    <property type="component" value="Unassembled WGS sequence"/>
</dbReference>
<comment type="similarity">
    <text evidence="1">Belongs to the ABC transporter superfamily. Ycf16 family.</text>
</comment>
<evidence type="ECO:0000313" key="8">
    <source>
        <dbReference type="Proteomes" id="UP000182200"/>
    </source>
</evidence>
<evidence type="ECO:0000313" key="6">
    <source>
        <dbReference type="EMBL" id="CUU06337.1"/>
    </source>
</evidence>
<gene>
    <name evidence="6" type="ORF">JGI4_01465</name>
    <name evidence="5" type="ORF">JGI8_01286</name>
</gene>
<dbReference type="Gene3D" id="3.40.50.300">
    <property type="entry name" value="P-loop containing nucleotide triphosphate hydrolases"/>
    <property type="match status" value="1"/>
</dbReference>
<dbReference type="Pfam" id="PF00005">
    <property type="entry name" value="ABC_tran"/>
    <property type="match status" value="1"/>
</dbReference>
<dbReference type="PANTHER" id="PTHR43204:SF1">
    <property type="entry name" value="ABC TRANSPORTER I FAMILY MEMBER 6, CHLOROPLASTIC"/>
    <property type="match status" value="1"/>
</dbReference>
<dbReference type="CDD" id="cd03217">
    <property type="entry name" value="ABC_FeS_Assembly"/>
    <property type="match status" value="1"/>
</dbReference>
<name>A0A0P1M3E3_9BACT</name>
<dbReference type="PROSITE" id="PS50893">
    <property type="entry name" value="ABC_TRANSPORTER_2"/>
    <property type="match status" value="1"/>
</dbReference>
<dbReference type="EMBL" id="CZVI01000017">
    <property type="protein sequence ID" value="CUS89194.1"/>
    <property type="molecule type" value="Genomic_DNA"/>
</dbReference>
<dbReference type="InterPro" id="IPR027417">
    <property type="entry name" value="P-loop_NTPase"/>
</dbReference>
<accession>A0A0P1LL26</accession>
<dbReference type="InterPro" id="IPR003593">
    <property type="entry name" value="AAA+_ATPase"/>
</dbReference>
<dbReference type="Proteomes" id="UP000182200">
    <property type="component" value="Unassembled WGS sequence"/>
</dbReference>
<accession>A0A0P1LVA1</accession>
<dbReference type="InterPro" id="IPR003439">
    <property type="entry name" value="ABC_transporter-like_ATP-bd"/>
</dbReference>
<reference evidence="5 8" key="2">
    <citation type="submission" date="2015-11" db="EMBL/GenBank/DDBJ databases">
        <authorList>
            <person name="Varghese N."/>
        </authorList>
    </citation>
    <scope>NUCLEOTIDE SEQUENCE [LARGE SCALE GENOMIC DNA]</scope>
    <source>
        <strain evidence="5 8">JGI-8</strain>
    </source>
</reference>
<dbReference type="RefSeq" id="WP_047133851.1">
    <property type="nucleotide sequence ID" value="NZ_CZVI01000017.1"/>
</dbReference>
<proteinExistence type="inferred from homology"/>
<dbReference type="InterPro" id="IPR017871">
    <property type="entry name" value="ABC_transporter-like_CS"/>
</dbReference>
<evidence type="ECO:0000256" key="3">
    <source>
        <dbReference type="ARBA" id="ARBA00022840"/>
    </source>
</evidence>
<dbReference type="AlphaFoldDB" id="A0A0P1M3E3"/>
<dbReference type="STRING" id="1633631.GCA_001442925_01460"/>
<dbReference type="PANTHER" id="PTHR43204">
    <property type="entry name" value="ABC TRANSPORTER I FAMILY MEMBER 6, CHLOROPLASTIC"/>
    <property type="match status" value="1"/>
</dbReference>
<dbReference type="GO" id="GO:0005524">
    <property type="term" value="F:ATP binding"/>
    <property type="evidence" value="ECO:0007669"/>
    <property type="project" value="UniProtKB-KW"/>
</dbReference>
<reference evidence="6 7" key="1">
    <citation type="submission" date="2015-11" db="EMBL/GenBank/DDBJ databases">
        <authorList>
            <person name="Zhang Y."/>
            <person name="Guo Z."/>
        </authorList>
    </citation>
    <scope>NUCLEOTIDE SEQUENCE [LARGE SCALE GENOMIC DNA]</scope>
    <source>
        <strain evidence="6">JGI-4</strain>
    </source>
</reference>
<accession>A0A0S4N892</accession>
<dbReference type="PROSITE" id="PS00211">
    <property type="entry name" value="ABC_TRANSPORTER_1"/>
    <property type="match status" value="1"/>
</dbReference>
<sequence>MPTLEVRDLYVSVDGKEILKGLNFTVNKGEVHALMGPNGSGKSTLAYTIMGHPKYKVESGDILFEGKSILEMKPDERAKLGLFLAFQYPVEVPGVTLFNFLWKAIQSNNLDSTSPRVSKLPRSIVDYKKELIDRIKNLNMSEIFIYRPIGVGFSGGEKKRMEILQMAMLKPTIAFLDEPDSGLDIDSLKTVADVVNSIRSQDLGMVVITHYQRILNYIKPDFVHIMLDGKIVKSGGPDIVEKLEQEGYAWIREIAAESAD</sequence>
<dbReference type="SMART" id="SM00382">
    <property type="entry name" value="AAA"/>
    <property type="match status" value="1"/>
</dbReference>
<evidence type="ECO:0000313" key="7">
    <source>
        <dbReference type="Proteomes" id="UP000182011"/>
    </source>
</evidence>
<dbReference type="GO" id="GO:0016887">
    <property type="term" value="F:ATP hydrolysis activity"/>
    <property type="evidence" value="ECO:0007669"/>
    <property type="project" value="InterPro"/>
</dbReference>
<evidence type="ECO:0000313" key="5">
    <source>
        <dbReference type="EMBL" id="CUS89194.1"/>
    </source>
</evidence>
<dbReference type="SUPFAM" id="SSF52540">
    <property type="entry name" value="P-loop containing nucleoside triphosphate hydrolases"/>
    <property type="match status" value="1"/>
</dbReference>
<evidence type="ECO:0000256" key="1">
    <source>
        <dbReference type="ARBA" id="ARBA00006216"/>
    </source>
</evidence>
<dbReference type="NCBIfam" id="TIGR01978">
    <property type="entry name" value="sufC"/>
    <property type="match status" value="1"/>
</dbReference>
<accession>A0A0P1MFF3</accession>
<dbReference type="EMBL" id="FAOP01000006">
    <property type="protein sequence ID" value="CUU06337.1"/>
    <property type="molecule type" value="Genomic_DNA"/>
</dbReference>
<protein>
    <submittedName>
        <fullName evidence="6">Fe-S cluster assembly ATP-binding protein</fullName>
    </submittedName>
</protein>
<keyword evidence="8" id="KW-1185">Reference proteome</keyword>
<organism evidence="6 7">
    <name type="scientific">Candidatus Kryptonium thompsonii</name>
    <dbReference type="NCBI Taxonomy" id="1633631"/>
    <lineage>
        <taxon>Bacteria</taxon>
        <taxon>Pseudomonadati</taxon>
        <taxon>Candidatus Kryptoniota</taxon>
        <taxon>Candidatus Kryptonium</taxon>
    </lineage>
</organism>
<accession>A0A0P1M8H5</accession>
<accession>A0A0P1LGA3</accession>
<feature type="domain" description="ABC transporter" evidence="4">
    <location>
        <begin position="4"/>
        <end position="253"/>
    </location>
</feature>
<evidence type="ECO:0000259" key="4">
    <source>
        <dbReference type="PROSITE" id="PS50893"/>
    </source>
</evidence>
<accession>A0A0P1MPM5</accession>
<keyword evidence="3 6" id="KW-0067">ATP-binding</keyword>
<keyword evidence="2" id="KW-0547">Nucleotide-binding</keyword>
<evidence type="ECO:0000256" key="2">
    <source>
        <dbReference type="ARBA" id="ARBA00022741"/>
    </source>
</evidence>
<dbReference type="InterPro" id="IPR010230">
    <property type="entry name" value="FeS-cluster_ATPase_SufC"/>
</dbReference>